<dbReference type="STRING" id="287099.SAMN05660413_01052"/>
<feature type="coiled-coil region" evidence="1">
    <location>
        <begin position="194"/>
        <end position="282"/>
    </location>
</feature>
<dbReference type="Gene3D" id="3.40.50.300">
    <property type="entry name" value="P-loop containing nucleotide triphosphate hydrolases"/>
    <property type="match status" value="2"/>
</dbReference>
<dbReference type="Pfam" id="PF13558">
    <property type="entry name" value="SbcC_Walker_B"/>
    <property type="match status" value="1"/>
</dbReference>
<dbReference type="SUPFAM" id="SSF52540">
    <property type="entry name" value="P-loop containing nucleoside triphosphate hydrolases"/>
    <property type="match status" value="2"/>
</dbReference>
<keyword evidence="3" id="KW-0269">Exonuclease</keyword>
<keyword evidence="3" id="KW-0378">Hydrolase</keyword>
<protein>
    <submittedName>
        <fullName evidence="3">Exonuclease SbcC</fullName>
    </submittedName>
</protein>
<dbReference type="GO" id="GO:0004527">
    <property type="term" value="F:exonuclease activity"/>
    <property type="evidence" value="ECO:0007669"/>
    <property type="project" value="UniProtKB-KW"/>
</dbReference>
<dbReference type="InterPro" id="IPR038729">
    <property type="entry name" value="Rad50/SbcC_AAA"/>
</dbReference>
<dbReference type="InterPro" id="IPR027417">
    <property type="entry name" value="P-loop_NTPase"/>
</dbReference>
<dbReference type="Pfam" id="PF13476">
    <property type="entry name" value="AAA_23"/>
    <property type="match status" value="1"/>
</dbReference>
<evidence type="ECO:0000259" key="2">
    <source>
        <dbReference type="Pfam" id="PF13476"/>
    </source>
</evidence>
<dbReference type="GO" id="GO:0006302">
    <property type="term" value="P:double-strand break repair"/>
    <property type="evidence" value="ECO:0007669"/>
    <property type="project" value="InterPro"/>
</dbReference>
<dbReference type="OrthoDB" id="9795626at2"/>
<sequence>MKILRIEFKNINSLKGEHEIDFTDVPFTGSSLFAITGPTGSGKSTILDVISLALFNNIPRMGKISTSEINKTGAILTRNQQDAMAAVTYQGKSGKYRSQWSISTARTGNLRDYEMELSNAETGTLIDLKKSEVPGKNEELIGLNYNQFIKAVLLAQGEFAQFLKAKKDERGELLEKITGTGIYRQLGIKAFQKYREENREIQGQQNRIEAIKEQLLSEEKYAGITEELKVKDQLEQDLKKKIESLNKNLELKNKILLQEKEIKIRENENSQAKNNLKTFEQEHGYPLRQHEKIEDSAEELRSWTILRKELTDLELELKNIRQSEQLNKRSRTTCLTEAEGLTGTELKPETIEEGLEAFYQKISWLEEERRAKRQEYRGLCNQFQSETRELSFTLDEEVPGKSKEDLLQLAHTSEEERNKIQQRLSGLDITNHSGEKQQISSRLEQAREAWRKEEEIKNITAETKRLQNEAESIEAKLKALPQEIEKAKDRCDLLEERQEKLSLKKQNQLLQAKFEEQRHILEDGKPCPLCGALEHPFAEELPEKDDTLEVEIKQTGNELSNWSKKLSTSEAELSHHKTRLEGLLQEQQVIQSNLNIRKKNFTEKYGHLQEKESLNWEELCNNWQEKLNDLEAWEKEQNRLRAIRTGIPLLEKLQEVLEKGKKLSRERENLYQGKDISQDTGRLKTRWTSLQQEQKHLKERLQELEKRSGLKRTKLEELEEKLLPQVKEKGFENISTARQALMAEAECRALRVQREEIEKTITAAGSSLKLLHSQLEKLKNEDTDESQESLEDKLSEQKQRLAEVSTECRELYSSIKNHENNLKHLEEIKALIAEKEKQIRRWRLLDELIGDSKGKKFNDFAQDLSLSQLLHLANHRLKDLSDRYRIDKPEEEEDDGLVAIDEHMGGQRRSVKTLSGGETFILSLSMALALSDLASRNVEINSLFIDEGFGTLDPETLEQTLDTLEKLQAESSKIIGIISHVDSLKERIATQIQLQRNGQGYSSLEIKG</sequence>
<feature type="domain" description="Rad50/SbcC-type AAA" evidence="2">
    <location>
        <begin position="5"/>
        <end position="215"/>
    </location>
</feature>
<evidence type="ECO:0000256" key="1">
    <source>
        <dbReference type="SAM" id="Coils"/>
    </source>
</evidence>
<feature type="coiled-coil region" evidence="1">
    <location>
        <begin position="687"/>
        <end position="845"/>
    </location>
</feature>
<dbReference type="RefSeq" id="WP_093406777.1">
    <property type="nucleotide sequence ID" value="NZ_FOVL01000004.1"/>
</dbReference>
<name>A0A1I4YZB1_9FLAO</name>
<evidence type="ECO:0000313" key="3">
    <source>
        <dbReference type="EMBL" id="SFN43344.1"/>
    </source>
</evidence>
<keyword evidence="4" id="KW-1185">Reference proteome</keyword>
<dbReference type="EMBL" id="FOVL01000004">
    <property type="protein sequence ID" value="SFN43344.1"/>
    <property type="molecule type" value="Genomic_DNA"/>
</dbReference>
<dbReference type="PANTHER" id="PTHR32114:SF2">
    <property type="entry name" value="ABC TRANSPORTER ABCH.3"/>
    <property type="match status" value="1"/>
</dbReference>
<organism evidence="3 4">
    <name type="scientific">Salegentibacter flavus</name>
    <dbReference type="NCBI Taxonomy" id="287099"/>
    <lineage>
        <taxon>Bacteria</taxon>
        <taxon>Pseudomonadati</taxon>
        <taxon>Bacteroidota</taxon>
        <taxon>Flavobacteriia</taxon>
        <taxon>Flavobacteriales</taxon>
        <taxon>Flavobacteriaceae</taxon>
        <taxon>Salegentibacter</taxon>
    </lineage>
</organism>
<dbReference type="Proteomes" id="UP000199153">
    <property type="component" value="Unassembled WGS sequence"/>
</dbReference>
<dbReference type="AlphaFoldDB" id="A0A1I4YZB1"/>
<dbReference type="GO" id="GO:0016887">
    <property type="term" value="F:ATP hydrolysis activity"/>
    <property type="evidence" value="ECO:0007669"/>
    <property type="project" value="InterPro"/>
</dbReference>
<keyword evidence="3" id="KW-0540">Nuclease</keyword>
<proteinExistence type="predicted"/>
<feature type="coiled-coil region" evidence="1">
    <location>
        <begin position="403"/>
        <end position="513"/>
    </location>
</feature>
<gene>
    <name evidence="3" type="ORF">SAMN05660413_01052</name>
</gene>
<evidence type="ECO:0000313" key="4">
    <source>
        <dbReference type="Proteomes" id="UP000199153"/>
    </source>
</evidence>
<accession>A0A1I4YZB1</accession>
<dbReference type="PANTHER" id="PTHR32114">
    <property type="entry name" value="ABC TRANSPORTER ABCH.3"/>
    <property type="match status" value="1"/>
</dbReference>
<keyword evidence="1" id="KW-0175">Coiled coil</keyword>
<reference evidence="3 4" key="1">
    <citation type="submission" date="2016-10" db="EMBL/GenBank/DDBJ databases">
        <authorList>
            <person name="de Groot N.N."/>
        </authorList>
    </citation>
    <scope>NUCLEOTIDE SEQUENCE [LARGE SCALE GENOMIC DNA]</scope>
    <source>
        <strain evidence="3 4">DSM 17794</strain>
    </source>
</reference>